<dbReference type="Pfam" id="PF04795">
    <property type="entry name" value="PAPA-1"/>
    <property type="match status" value="1"/>
</dbReference>
<evidence type="ECO:0000313" key="4">
    <source>
        <dbReference type="Proteomes" id="UP001457282"/>
    </source>
</evidence>
<dbReference type="EMBL" id="JBEDUW010000004">
    <property type="protein sequence ID" value="KAK9933952.1"/>
    <property type="molecule type" value="Genomic_DNA"/>
</dbReference>
<evidence type="ECO:0000259" key="2">
    <source>
        <dbReference type="SMART" id="SM01406"/>
    </source>
</evidence>
<dbReference type="AlphaFoldDB" id="A0AAW1XBL1"/>
<name>A0AAW1XBL1_RUBAR</name>
<dbReference type="InterPro" id="IPR029523">
    <property type="entry name" value="INO80B/Ies2"/>
</dbReference>
<feature type="region of interest" description="Disordered" evidence="1">
    <location>
        <begin position="1"/>
        <end position="65"/>
    </location>
</feature>
<comment type="caution">
    <text evidence="3">The sequence shown here is derived from an EMBL/GenBank/DDBJ whole genome shotgun (WGS) entry which is preliminary data.</text>
</comment>
<dbReference type="PANTHER" id="PTHR21561:SF16">
    <property type="entry name" value="PAPA-1-LIKE FAMILY PROTEIN _ ZINC FINGER (HIT TYPE) FAMILY PROTEIN"/>
    <property type="match status" value="1"/>
</dbReference>
<dbReference type="GO" id="GO:0006338">
    <property type="term" value="P:chromatin remodeling"/>
    <property type="evidence" value="ECO:0007669"/>
    <property type="project" value="InterPro"/>
</dbReference>
<dbReference type="PANTHER" id="PTHR21561">
    <property type="entry name" value="INO80 COMPLEX SUBUNIT B"/>
    <property type="match status" value="1"/>
</dbReference>
<proteinExistence type="predicted"/>
<dbReference type="InterPro" id="IPR007529">
    <property type="entry name" value="Znf_HIT"/>
</dbReference>
<dbReference type="InterPro" id="IPR006880">
    <property type="entry name" value="INO80B_C"/>
</dbReference>
<dbReference type="SMART" id="SM01406">
    <property type="entry name" value="PAPA-1"/>
    <property type="match status" value="1"/>
</dbReference>
<feature type="domain" description="INO80 complex subunit B-like conserved region" evidence="2">
    <location>
        <begin position="49"/>
        <end position="134"/>
    </location>
</feature>
<gene>
    <name evidence="3" type="ORF">M0R45_021121</name>
</gene>
<organism evidence="3 4">
    <name type="scientific">Rubus argutus</name>
    <name type="common">Southern blackberry</name>
    <dbReference type="NCBI Taxonomy" id="59490"/>
    <lineage>
        <taxon>Eukaryota</taxon>
        <taxon>Viridiplantae</taxon>
        <taxon>Streptophyta</taxon>
        <taxon>Embryophyta</taxon>
        <taxon>Tracheophyta</taxon>
        <taxon>Spermatophyta</taxon>
        <taxon>Magnoliopsida</taxon>
        <taxon>eudicotyledons</taxon>
        <taxon>Gunneridae</taxon>
        <taxon>Pentapetalae</taxon>
        <taxon>rosids</taxon>
        <taxon>fabids</taxon>
        <taxon>Rosales</taxon>
        <taxon>Rosaceae</taxon>
        <taxon>Rosoideae</taxon>
        <taxon>Rosoideae incertae sedis</taxon>
        <taxon>Rubus</taxon>
    </lineage>
</organism>
<sequence length="212" mass="23881">MDDGYHGDDIENCKLPRLGKDSRKKSRSEKIFSTGWLTTEKKEKISEVEKQSKKAEAAQRRKIQSEKIAREAEAEAIRKILGQDTKKKKKEEELKQKRDELVQGRNCSAVTLAPNTVRWVNGPNGTIVTFSGDIGLPDIFSPVPAGTAFLLTTLFFFSPLVSQFFYPPPREKCAGPNCTNAYKYRDSKSKLPLCSLHCYRALHGKTQPLITC</sequence>
<feature type="compositionally biased region" description="Basic and acidic residues" evidence="1">
    <location>
        <begin position="39"/>
        <end position="65"/>
    </location>
</feature>
<dbReference type="Pfam" id="PF04438">
    <property type="entry name" value="zf-HIT"/>
    <property type="match status" value="1"/>
</dbReference>
<dbReference type="GO" id="GO:0031011">
    <property type="term" value="C:Ino80 complex"/>
    <property type="evidence" value="ECO:0007669"/>
    <property type="project" value="InterPro"/>
</dbReference>
<dbReference type="CDD" id="cd23021">
    <property type="entry name" value="zf-HIT_IN80B"/>
    <property type="match status" value="1"/>
</dbReference>
<keyword evidence="4" id="KW-1185">Reference proteome</keyword>
<dbReference type="Proteomes" id="UP001457282">
    <property type="component" value="Unassembled WGS sequence"/>
</dbReference>
<accession>A0AAW1XBL1</accession>
<protein>
    <recommendedName>
        <fullName evidence="2">INO80 complex subunit B-like conserved region domain-containing protein</fullName>
    </recommendedName>
</protein>
<reference evidence="3 4" key="1">
    <citation type="journal article" date="2023" name="G3 (Bethesda)">
        <title>A chromosome-length genome assembly and annotation of blackberry (Rubus argutus, cv. 'Hillquist').</title>
        <authorList>
            <person name="Bruna T."/>
            <person name="Aryal R."/>
            <person name="Dudchenko O."/>
            <person name="Sargent D.J."/>
            <person name="Mead D."/>
            <person name="Buti M."/>
            <person name="Cavallini A."/>
            <person name="Hytonen T."/>
            <person name="Andres J."/>
            <person name="Pham M."/>
            <person name="Weisz D."/>
            <person name="Mascagni F."/>
            <person name="Usai G."/>
            <person name="Natali L."/>
            <person name="Bassil N."/>
            <person name="Fernandez G.E."/>
            <person name="Lomsadze A."/>
            <person name="Armour M."/>
            <person name="Olukolu B."/>
            <person name="Poorten T."/>
            <person name="Britton C."/>
            <person name="Davik J."/>
            <person name="Ashrafi H."/>
            <person name="Aiden E.L."/>
            <person name="Borodovsky M."/>
            <person name="Worthington M."/>
        </authorList>
    </citation>
    <scope>NUCLEOTIDE SEQUENCE [LARGE SCALE GENOMIC DNA]</scope>
    <source>
        <strain evidence="3">PI 553951</strain>
    </source>
</reference>
<feature type="compositionally biased region" description="Basic and acidic residues" evidence="1">
    <location>
        <begin position="1"/>
        <end position="21"/>
    </location>
</feature>
<evidence type="ECO:0000256" key="1">
    <source>
        <dbReference type="SAM" id="MobiDB-lite"/>
    </source>
</evidence>
<evidence type="ECO:0000313" key="3">
    <source>
        <dbReference type="EMBL" id="KAK9933952.1"/>
    </source>
</evidence>